<evidence type="ECO:0000256" key="3">
    <source>
        <dbReference type="RuleBase" id="RU363013"/>
    </source>
</evidence>
<protein>
    <recommendedName>
        <fullName evidence="3">Triosephosphate isomerase</fullName>
        <ecNumber evidence="3">5.3.1.1</ecNumber>
    </recommendedName>
</protein>
<accession>A0A317K8K0</accession>
<comment type="caution">
    <text evidence="4">The sequence shown here is derived from an EMBL/GenBank/DDBJ whole genome shotgun (WGS) entry which is preliminary data.</text>
</comment>
<dbReference type="CDD" id="cd00311">
    <property type="entry name" value="TIM"/>
    <property type="match status" value="1"/>
</dbReference>
<dbReference type="PANTHER" id="PTHR21139">
    <property type="entry name" value="TRIOSEPHOSPHATE ISOMERASE"/>
    <property type="match status" value="1"/>
</dbReference>
<comment type="subunit">
    <text evidence="3">Homodimer.</text>
</comment>
<organism evidence="4 5">
    <name type="scientific">Micromonospora globispora</name>
    <dbReference type="NCBI Taxonomy" id="1450148"/>
    <lineage>
        <taxon>Bacteria</taxon>
        <taxon>Bacillati</taxon>
        <taxon>Actinomycetota</taxon>
        <taxon>Actinomycetes</taxon>
        <taxon>Micromonosporales</taxon>
        <taxon>Micromonosporaceae</taxon>
        <taxon>Micromonospora</taxon>
    </lineage>
</organism>
<dbReference type="UniPathway" id="UPA00138"/>
<dbReference type="PANTHER" id="PTHR21139:SF42">
    <property type="entry name" value="TRIOSEPHOSPHATE ISOMERASE"/>
    <property type="match status" value="1"/>
</dbReference>
<dbReference type="SUPFAM" id="SSF51351">
    <property type="entry name" value="Triosephosphate isomerase (TIM)"/>
    <property type="match status" value="1"/>
</dbReference>
<comment type="pathway">
    <text evidence="3">Carbohydrate biosynthesis; gluconeogenesis.</text>
</comment>
<name>A0A317K8K0_9ACTN</name>
<dbReference type="PROSITE" id="PS51440">
    <property type="entry name" value="TIM_2"/>
    <property type="match status" value="1"/>
</dbReference>
<evidence type="ECO:0000313" key="5">
    <source>
        <dbReference type="Proteomes" id="UP000245683"/>
    </source>
</evidence>
<dbReference type="GO" id="GO:0004807">
    <property type="term" value="F:triose-phosphate isomerase activity"/>
    <property type="evidence" value="ECO:0007669"/>
    <property type="project" value="UniProtKB-EC"/>
</dbReference>
<evidence type="ECO:0000256" key="1">
    <source>
        <dbReference type="ARBA" id="ARBA00007422"/>
    </source>
</evidence>
<proteinExistence type="inferred from homology"/>
<dbReference type="InterPro" id="IPR000652">
    <property type="entry name" value="Triosephosphate_isomerase"/>
</dbReference>
<dbReference type="NCBIfam" id="NF000722">
    <property type="entry name" value="PRK00042.2-1"/>
    <property type="match status" value="1"/>
</dbReference>
<sequence length="261" mass="27276">MVLWIGTSWKMTKTQAEAIAFASRLRIAAAAGGWPGVQPFVVPPATAISVVRDALGPDSPIVVGAQNAHWEDAGAWTGEVSVPQVADAGATLVEIGHSERREHFSETDRTVNWKVRAVLRHGLTALVCVGEPAEVRAAGGAREHVLSQVAAALDGMPGGSRVLLAYEPVWAIGEKGRKPAIDEIAEVTQALDAEYGAVLTALLYGGSVSTANARDLLHTPGVTGLFVGRSAWDVNGYLHLLRIAADVAQEAGEVAAATAPR</sequence>
<reference evidence="5" key="1">
    <citation type="submission" date="2018-05" db="EMBL/GenBank/DDBJ databases">
        <title>Micromonospora globispora sp. nov. and Micromonospora rugosa sp. nov., isolated from marine sediment.</title>
        <authorList>
            <person name="Carro L."/>
            <person name="Aysel V."/>
            <person name="Cetin D."/>
            <person name="Igual J.M."/>
            <person name="Klenk H.-P."/>
            <person name="Trujillo M.E."/>
            <person name="Sahin N."/>
        </authorList>
    </citation>
    <scope>NUCLEOTIDE SEQUENCE [LARGE SCALE GENOMIC DNA]</scope>
    <source>
        <strain evidence="5">S2904</strain>
    </source>
</reference>
<dbReference type="GO" id="GO:0019563">
    <property type="term" value="P:glycerol catabolic process"/>
    <property type="evidence" value="ECO:0007669"/>
    <property type="project" value="TreeGrafter"/>
</dbReference>
<keyword evidence="2 3" id="KW-0413">Isomerase</keyword>
<keyword evidence="3" id="KW-0963">Cytoplasm</keyword>
<dbReference type="RefSeq" id="WP_109944550.1">
    <property type="nucleotide sequence ID" value="NZ_QGGF01000335.1"/>
</dbReference>
<dbReference type="InterPro" id="IPR035990">
    <property type="entry name" value="TIM_sf"/>
</dbReference>
<dbReference type="EC" id="5.3.1.1" evidence="3"/>
<dbReference type="Proteomes" id="UP000245683">
    <property type="component" value="Unassembled WGS sequence"/>
</dbReference>
<comment type="subcellular location">
    <subcellularLocation>
        <location evidence="3">Cytoplasm</location>
    </subcellularLocation>
</comment>
<dbReference type="GO" id="GO:0006096">
    <property type="term" value="P:glycolytic process"/>
    <property type="evidence" value="ECO:0007669"/>
    <property type="project" value="UniProtKB-UniPathway"/>
</dbReference>
<keyword evidence="3" id="KW-0312">Gluconeogenesis</keyword>
<dbReference type="InterPro" id="IPR013785">
    <property type="entry name" value="Aldolase_TIM"/>
</dbReference>
<dbReference type="UniPathway" id="UPA00109">
    <property type="reaction ID" value="UER00189"/>
</dbReference>
<keyword evidence="3" id="KW-0324">Glycolysis</keyword>
<dbReference type="GO" id="GO:0006094">
    <property type="term" value="P:gluconeogenesis"/>
    <property type="evidence" value="ECO:0007669"/>
    <property type="project" value="UniProtKB-UniPathway"/>
</dbReference>
<dbReference type="Gene3D" id="3.20.20.70">
    <property type="entry name" value="Aldolase class I"/>
    <property type="match status" value="1"/>
</dbReference>
<comment type="similarity">
    <text evidence="1 3">Belongs to the triosephosphate isomerase family.</text>
</comment>
<gene>
    <name evidence="4" type="ORF">DLJ46_10970</name>
</gene>
<dbReference type="AlphaFoldDB" id="A0A317K8K0"/>
<dbReference type="GO" id="GO:0046166">
    <property type="term" value="P:glyceraldehyde-3-phosphate biosynthetic process"/>
    <property type="evidence" value="ECO:0007669"/>
    <property type="project" value="TreeGrafter"/>
</dbReference>
<evidence type="ECO:0000313" key="4">
    <source>
        <dbReference type="EMBL" id="PWU48800.1"/>
    </source>
</evidence>
<comment type="pathway">
    <text evidence="3">Carbohydrate degradation; glycolysis; D-glyceraldehyde 3-phosphate from glycerone phosphate: step 1/1.</text>
</comment>
<evidence type="ECO:0000256" key="2">
    <source>
        <dbReference type="ARBA" id="ARBA00023235"/>
    </source>
</evidence>
<keyword evidence="5" id="KW-1185">Reference proteome</keyword>
<dbReference type="OrthoDB" id="9809429at2"/>
<comment type="catalytic activity">
    <reaction evidence="3">
        <text>D-glyceraldehyde 3-phosphate = dihydroxyacetone phosphate</text>
        <dbReference type="Rhea" id="RHEA:18585"/>
        <dbReference type="ChEBI" id="CHEBI:57642"/>
        <dbReference type="ChEBI" id="CHEBI:59776"/>
        <dbReference type="EC" id="5.3.1.1"/>
    </reaction>
</comment>
<dbReference type="EMBL" id="QGSV01000151">
    <property type="protein sequence ID" value="PWU48800.1"/>
    <property type="molecule type" value="Genomic_DNA"/>
</dbReference>
<dbReference type="GO" id="GO:0005829">
    <property type="term" value="C:cytosol"/>
    <property type="evidence" value="ECO:0007669"/>
    <property type="project" value="TreeGrafter"/>
</dbReference>
<dbReference type="Pfam" id="PF00121">
    <property type="entry name" value="TIM"/>
    <property type="match status" value="1"/>
</dbReference>